<dbReference type="GO" id="GO:0009977">
    <property type="term" value="F:proton motive force dependent protein transmembrane transporter activity"/>
    <property type="evidence" value="ECO:0007669"/>
    <property type="project" value="TreeGrafter"/>
</dbReference>
<protein>
    <recommendedName>
        <fullName evidence="5">Sec-independent protein translocase protein TatC</fullName>
    </recommendedName>
</protein>
<dbReference type="PRINTS" id="PR01840">
    <property type="entry name" value="TATCFAMILY"/>
</dbReference>
<accession>A0A2P6M6X7</accession>
<comment type="subcellular location">
    <subcellularLocation>
        <location evidence="5">Cell membrane</location>
        <topology evidence="5">Multi-pass membrane protein</topology>
    </subcellularLocation>
    <subcellularLocation>
        <location evidence="1">Membrane</location>
        <topology evidence="1">Multi-pass membrane protein</topology>
    </subcellularLocation>
</comment>
<dbReference type="PANTHER" id="PTHR30371:SF0">
    <property type="entry name" value="SEC-INDEPENDENT PROTEIN TRANSLOCASE PROTEIN TATC, CHLOROPLASTIC-RELATED"/>
    <property type="match status" value="1"/>
</dbReference>
<feature type="transmembrane region" description="Helical" evidence="5">
    <location>
        <begin position="194"/>
        <end position="212"/>
    </location>
</feature>
<keyword evidence="3 5" id="KW-1133">Transmembrane helix</keyword>
<organism evidence="6 7">
    <name type="scientific">Arenimonas caeni</name>
    <dbReference type="NCBI Taxonomy" id="2058085"/>
    <lineage>
        <taxon>Bacteria</taxon>
        <taxon>Pseudomonadati</taxon>
        <taxon>Pseudomonadota</taxon>
        <taxon>Gammaproteobacteria</taxon>
        <taxon>Lysobacterales</taxon>
        <taxon>Lysobacteraceae</taxon>
        <taxon>Arenimonas</taxon>
    </lineage>
</organism>
<name>A0A2P6M6X7_9GAMM</name>
<dbReference type="AlphaFoldDB" id="A0A2P6M6X7"/>
<proteinExistence type="inferred from homology"/>
<dbReference type="GO" id="GO:0043953">
    <property type="term" value="P:protein transport by the Tat complex"/>
    <property type="evidence" value="ECO:0007669"/>
    <property type="project" value="UniProtKB-UniRule"/>
</dbReference>
<dbReference type="OrthoDB" id="9777044at2"/>
<keyword evidence="5" id="KW-1003">Cell membrane</keyword>
<evidence type="ECO:0000313" key="7">
    <source>
        <dbReference type="Proteomes" id="UP000241736"/>
    </source>
</evidence>
<keyword evidence="5" id="KW-0653">Protein transport</keyword>
<evidence type="ECO:0000256" key="1">
    <source>
        <dbReference type="ARBA" id="ARBA00004141"/>
    </source>
</evidence>
<dbReference type="GO" id="GO:0065002">
    <property type="term" value="P:intracellular protein transmembrane transport"/>
    <property type="evidence" value="ECO:0007669"/>
    <property type="project" value="TreeGrafter"/>
</dbReference>
<dbReference type="Proteomes" id="UP000241736">
    <property type="component" value="Unassembled WGS sequence"/>
</dbReference>
<keyword evidence="2 5" id="KW-0812">Transmembrane</keyword>
<keyword evidence="5" id="KW-0813">Transport</keyword>
<evidence type="ECO:0000256" key="2">
    <source>
        <dbReference type="ARBA" id="ARBA00022692"/>
    </source>
</evidence>
<keyword evidence="4 5" id="KW-0472">Membrane</keyword>
<dbReference type="InterPro" id="IPR019820">
    <property type="entry name" value="Sec-indep_translocase_CS"/>
</dbReference>
<dbReference type="NCBIfam" id="TIGR00945">
    <property type="entry name" value="tatC"/>
    <property type="match status" value="1"/>
</dbReference>
<comment type="caution">
    <text evidence="6">The sequence shown here is derived from an EMBL/GenBank/DDBJ whole genome shotgun (WGS) entry which is preliminary data.</text>
</comment>
<dbReference type="RefSeq" id="WP_106991067.1">
    <property type="nucleotide sequence ID" value="NZ_JAVEVW010000001.1"/>
</dbReference>
<dbReference type="GO" id="GO:0033281">
    <property type="term" value="C:TAT protein transport complex"/>
    <property type="evidence" value="ECO:0007669"/>
    <property type="project" value="UniProtKB-UniRule"/>
</dbReference>
<feature type="transmembrane region" description="Helical" evidence="5">
    <location>
        <begin position="114"/>
        <end position="139"/>
    </location>
</feature>
<sequence length="246" mass="26557">MTEAPGQAETLMGHLLELRSRLLKGVVAVLLVFAGLMPFANRIYALLAEPLLSKLPDGGQLVAIEVASPFFTPVKLAFFCAVMLAMPVLIYQAWAFVAPGLYQQEKRMARPLLVAALLLFYIGCAFAYFLVLPAVFGFLTAITPEGVAMMTDISRYLDFVLVIFLAFGLSFELPVAVVVLVLLGVTTPAQLREVRGYVIVGVFILAAVITPPDVVSQLMLAIPMCLLYELGILAGVLLRRPTPAAG</sequence>
<evidence type="ECO:0000256" key="5">
    <source>
        <dbReference type="HAMAP-Rule" id="MF_00902"/>
    </source>
</evidence>
<keyword evidence="7" id="KW-1185">Reference proteome</keyword>
<comment type="function">
    <text evidence="5">Part of the twin-arginine translocation (Tat) system that transports large folded proteins containing a characteristic twin-arginine motif in their signal peptide across membranes. Together with TatB, TatC is part of a receptor directly interacting with Tat signal peptides.</text>
</comment>
<feature type="transmembrane region" description="Helical" evidence="5">
    <location>
        <begin position="22"/>
        <end position="44"/>
    </location>
</feature>
<feature type="transmembrane region" description="Helical" evidence="5">
    <location>
        <begin position="218"/>
        <end position="238"/>
    </location>
</feature>
<dbReference type="HAMAP" id="MF_00902">
    <property type="entry name" value="TatC"/>
    <property type="match status" value="1"/>
</dbReference>
<keyword evidence="5" id="KW-0811">Translocation</keyword>
<dbReference type="PROSITE" id="PS01218">
    <property type="entry name" value="TATC"/>
    <property type="match status" value="1"/>
</dbReference>
<evidence type="ECO:0000256" key="3">
    <source>
        <dbReference type="ARBA" id="ARBA00022989"/>
    </source>
</evidence>
<dbReference type="EMBL" id="PVLF01000018">
    <property type="protein sequence ID" value="PRH81736.1"/>
    <property type="molecule type" value="Genomic_DNA"/>
</dbReference>
<comment type="subunit">
    <text evidence="5">The Tat system comprises two distinct complexes: a TatABC complex, containing multiple copies of TatA, TatB and TatC subunits, and a separate TatA complex, containing only TatA subunits. Substrates initially bind to the TatABC complex, which probably triggers association of the separate TatA complex to form the active translocon.</text>
</comment>
<feature type="transmembrane region" description="Helical" evidence="5">
    <location>
        <begin position="76"/>
        <end position="102"/>
    </location>
</feature>
<evidence type="ECO:0000256" key="4">
    <source>
        <dbReference type="ARBA" id="ARBA00023136"/>
    </source>
</evidence>
<comment type="similarity">
    <text evidence="5">Belongs to the TatC family.</text>
</comment>
<reference evidence="6 7" key="1">
    <citation type="submission" date="2018-03" db="EMBL/GenBank/DDBJ databases">
        <title>Arenimonas caeni sp. nov., isolated from activated sludge.</title>
        <authorList>
            <person name="Liu H."/>
        </authorList>
    </citation>
    <scope>NUCLEOTIDE SEQUENCE [LARGE SCALE GENOMIC DNA]</scope>
    <source>
        <strain evidence="7">z29</strain>
    </source>
</reference>
<feature type="transmembrane region" description="Helical" evidence="5">
    <location>
        <begin position="159"/>
        <end position="182"/>
    </location>
</feature>
<dbReference type="Pfam" id="PF00902">
    <property type="entry name" value="TatC"/>
    <property type="match status" value="1"/>
</dbReference>
<dbReference type="InterPro" id="IPR002033">
    <property type="entry name" value="TatC"/>
</dbReference>
<evidence type="ECO:0000313" key="6">
    <source>
        <dbReference type="EMBL" id="PRH81736.1"/>
    </source>
</evidence>
<dbReference type="PANTHER" id="PTHR30371">
    <property type="entry name" value="SEC-INDEPENDENT PROTEIN TRANSLOCASE PROTEIN TATC"/>
    <property type="match status" value="1"/>
</dbReference>
<gene>
    <name evidence="5 6" type="primary">tatC</name>
    <name evidence="6" type="ORF">C6N40_10950</name>
</gene>